<evidence type="ECO:0000256" key="1">
    <source>
        <dbReference type="ARBA" id="ARBA00022857"/>
    </source>
</evidence>
<dbReference type="GeneID" id="87960031"/>
<protein>
    <recommendedName>
        <fullName evidence="3">NADP-dependent oxidoreductase domain-containing protein</fullName>
    </recommendedName>
</protein>
<evidence type="ECO:0000256" key="2">
    <source>
        <dbReference type="ARBA" id="ARBA00038157"/>
    </source>
</evidence>
<feature type="domain" description="NADP-dependent oxidoreductase" evidence="3">
    <location>
        <begin position="54"/>
        <end position="364"/>
    </location>
</feature>
<comment type="similarity">
    <text evidence="2">Belongs to the aldo/keto reductase family. Aldo/keto reductase 2 subfamily.</text>
</comment>
<dbReference type="InterPro" id="IPR023210">
    <property type="entry name" value="NADP_OxRdtase_dom"/>
</dbReference>
<accession>A0ABZ1DDV6</accession>
<dbReference type="PANTHER" id="PTHR43364:SF7">
    <property type="entry name" value="NADP-DEPENDENT OXIDOREDUCTASE DOMAIN-CONTAINING PROTEIN-RELATED"/>
    <property type="match status" value="1"/>
</dbReference>
<evidence type="ECO:0000313" key="5">
    <source>
        <dbReference type="Proteomes" id="UP001329825"/>
    </source>
</evidence>
<evidence type="ECO:0000259" key="3">
    <source>
        <dbReference type="Pfam" id="PF00248"/>
    </source>
</evidence>
<dbReference type="Proteomes" id="UP001329825">
    <property type="component" value="Chromosome 11"/>
</dbReference>
<dbReference type="Pfam" id="PF00248">
    <property type="entry name" value="Aldo_ket_red"/>
    <property type="match status" value="1"/>
</dbReference>
<dbReference type="RefSeq" id="XP_062795641.1">
    <property type="nucleotide sequence ID" value="XM_062939590.1"/>
</dbReference>
<dbReference type="InterPro" id="IPR050523">
    <property type="entry name" value="AKR_Detox_Biosynth"/>
</dbReference>
<dbReference type="EMBL" id="CP141891">
    <property type="protein sequence ID" value="WRT70902.1"/>
    <property type="molecule type" value="Genomic_DNA"/>
</dbReference>
<dbReference type="InterPro" id="IPR036812">
    <property type="entry name" value="NAD(P)_OxRdtase_dom_sf"/>
</dbReference>
<sequence>MPRTALHASGKDYTPSSGEERKNFMTIFAPAPEPKTELGRYKILSPNAGVRVSPLCLGAMSIGDQWKGFMGGGLDYDKAEEFLDYFYQAGGNFIDTACNYQDEQSETIIGEWMEKRGIRDEIVVATKYTTYGLDRKEGRFQGIAANYVGNSKKNLRLTVESSLKKLRTDYIDLLYVHWWDYSTSIPEIMQSLNDLVKSGKVLYLGVSDTPAWVVSQANEYARQNGLAQFAVYQGAWSLAQRDLERDIIPMARTNGMSIAPWNCLGGGKFKTPEEIEERKKAGTLRAGMEPTPNQVKAAQALKEVADELGGDLKLPNIALAWARQSVADCFPLIGGTNIENLKSNIDSLKITLSSEQMEKLDKAVDFDWGFPHDFVGRDPHYLPGGVPQNPLLANAAHHQYTVLH</sequence>
<keyword evidence="1" id="KW-0521">NADP</keyword>
<dbReference type="PANTHER" id="PTHR43364">
    <property type="entry name" value="NADH-SPECIFIC METHYLGLYOXAL REDUCTASE-RELATED"/>
    <property type="match status" value="1"/>
</dbReference>
<keyword evidence="5" id="KW-1185">Reference proteome</keyword>
<dbReference type="SUPFAM" id="SSF51430">
    <property type="entry name" value="NAD(P)-linked oxidoreductase"/>
    <property type="match status" value="1"/>
</dbReference>
<dbReference type="Gene3D" id="3.20.20.100">
    <property type="entry name" value="NADP-dependent oxidoreductase domain"/>
    <property type="match status" value="1"/>
</dbReference>
<evidence type="ECO:0000313" key="4">
    <source>
        <dbReference type="EMBL" id="WRT70902.1"/>
    </source>
</evidence>
<name>A0ABZ1DDV6_9TREE</name>
<proteinExistence type="inferred from homology"/>
<organism evidence="4 5">
    <name type="scientific">Kwoniella shivajii</name>
    <dbReference type="NCBI Taxonomy" id="564305"/>
    <lineage>
        <taxon>Eukaryota</taxon>
        <taxon>Fungi</taxon>
        <taxon>Dikarya</taxon>
        <taxon>Basidiomycota</taxon>
        <taxon>Agaricomycotina</taxon>
        <taxon>Tremellomycetes</taxon>
        <taxon>Tremellales</taxon>
        <taxon>Cryptococcaceae</taxon>
        <taxon>Kwoniella</taxon>
    </lineage>
</organism>
<gene>
    <name evidence="4" type="ORF">IL334_007901</name>
</gene>
<reference evidence="4 5" key="1">
    <citation type="submission" date="2024-01" db="EMBL/GenBank/DDBJ databases">
        <title>Comparative genomics of Cryptococcus and Kwoniella reveals pathogenesis evolution and contrasting modes of karyotype evolution via chromosome fusion or intercentromeric recombination.</title>
        <authorList>
            <person name="Coelho M.A."/>
            <person name="David-Palma M."/>
            <person name="Shea T."/>
            <person name="Bowers K."/>
            <person name="McGinley-Smith S."/>
            <person name="Mohammad A.W."/>
            <person name="Gnirke A."/>
            <person name="Yurkov A.M."/>
            <person name="Nowrousian M."/>
            <person name="Sun S."/>
            <person name="Cuomo C.A."/>
            <person name="Heitman J."/>
        </authorList>
    </citation>
    <scope>NUCLEOTIDE SEQUENCE [LARGE SCALE GENOMIC DNA]</scope>
    <source>
        <strain evidence="4">CBS 11374</strain>
    </source>
</reference>